<keyword evidence="2" id="KW-1185">Reference proteome</keyword>
<reference evidence="1" key="1">
    <citation type="submission" date="2023-07" db="EMBL/GenBank/DDBJ databases">
        <title>Black Yeasts Isolated from many extreme environments.</title>
        <authorList>
            <person name="Coleine C."/>
            <person name="Stajich J.E."/>
            <person name="Selbmann L."/>
        </authorList>
    </citation>
    <scope>NUCLEOTIDE SEQUENCE</scope>
    <source>
        <strain evidence="1">CCFEE 5714</strain>
    </source>
</reference>
<organism evidence="1 2">
    <name type="scientific">Vermiconidia calcicola</name>
    <dbReference type="NCBI Taxonomy" id="1690605"/>
    <lineage>
        <taxon>Eukaryota</taxon>
        <taxon>Fungi</taxon>
        <taxon>Dikarya</taxon>
        <taxon>Ascomycota</taxon>
        <taxon>Pezizomycotina</taxon>
        <taxon>Dothideomycetes</taxon>
        <taxon>Dothideomycetidae</taxon>
        <taxon>Mycosphaerellales</taxon>
        <taxon>Extremaceae</taxon>
        <taxon>Vermiconidia</taxon>
    </lineage>
</organism>
<comment type="caution">
    <text evidence="1">The sequence shown here is derived from an EMBL/GenBank/DDBJ whole genome shotgun (WGS) entry which is preliminary data.</text>
</comment>
<evidence type="ECO:0000313" key="2">
    <source>
        <dbReference type="Proteomes" id="UP001281147"/>
    </source>
</evidence>
<sequence>MPDKIGLAIMEWGVLDLMTNGLAGGLFDTPSAGRKIPIDRAIEEVVEKYIHYTQMSQLQPPPEQPTVNNTVQYAKLLHNTALFALVACPALALLPPRKLDFFTFGLGGTTVFSANYLLREQTGRSIPQHLRLGKAQAVSSSIPDPAISQTGQLEIQREIQKTRQDGKNVDEGKSTGPVTGEIQHQREAWKFQREKEIKDDVEEGKSFADMITDQIWEVWNWGKPKDEEEEG</sequence>
<evidence type="ECO:0000313" key="1">
    <source>
        <dbReference type="EMBL" id="KAK3703447.1"/>
    </source>
</evidence>
<gene>
    <name evidence="1" type="ORF">LTR37_014437</name>
</gene>
<protein>
    <submittedName>
        <fullName evidence="1">Uncharacterized protein</fullName>
    </submittedName>
</protein>
<dbReference type="Proteomes" id="UP001281147">
    <property type="component" value="Unassembled WGS sequence"/>
</dbReference>
<proteinExistence type="predicted"/>
<accession>A0ACC3MWD0</accession>
<name>A0ACC3MWD0_9PEZI</name>
<dbReference type="EMBL" id="JAUTXU010000151">
    <property type="protein sequence ID" value="KAK3703447.1"/>
    <property type="molecule type" value="Genomic_DNA"/>
</dbReference>